<accession>E3HDY4</accession>
<dbReference type="GO" id="GO:0004020">
    <property type="term" value="F:adenylylsulfate kinase activity"/>
    <property type="evidence" value="ECO:0007669"/>
    <property type="project" value="UniProtKB-UniRule"/>
</dbReference>
<dbReference type="eggNOG" id="COG0529">
    <property type="taxonomic scope" value="Bacteria"/>
</dbReference>
<keyword evidence="8 13" id="KW-0418">Kinase</keyword>
<evidence type="ECO:0000256" key="1">
    <source>
        <dbReference type="ARBA" id="ARBA00001823"/>
    </source>
</evidence>
<dbReference type="OrthoDB" id="9804504at2"/>
<dbReference type="InterPro" id="IPR059117">
    <property type="entry name" value="APS_kinase_dom"/>
</dbReference>
<keyword evidence="17" id="KW-1185">Reference proteome</keyword>
<evidence type="ECO:0000313" key="17">
    <source>
        <dbReference type="Proteomes" id="UP000006875"/>
    </source>
</evidence>
<dbReference type="NCBIfam" id="NF003013">
    <property type="entry name" value="PRK03846.1"/>
    <property type="match status" value="1"/>
</dbReference>
<evidence type="ECO:0000256" key="9">
    <source>
        <dbReference type="ARBA" id="ARBA00022840"/>
    </source>
</evidence>
<evidence type="ECO:0000256" key="5">
    <source>
        <dbReference type="ARBA" id="ARBA00012121"/>
    </source>
</evidence>
<sequence>MSKNIVWSESIIGRKERESMLGQNGVVIWMTGLSGSGKSTIAKKVQEKLHEKNKLAYILDGDNIRHGLNKDLGFSKEDRIENLRRITEVGKLFVDLGVITIVSFISPYRQDREVIRNSFLPGEFIEVYVKCSLEECEKRDVKGLYKKARDGVIKNFTGIDSEYEAPIDAEVVLDTENKSVNELSDKLIDFITNS</sequence>
<comment type="function">
    <text evidence="2 13 14">Catalyzes the synthesis of activated sulfate.</text>
</comment>
<name>E3HDY4_ILYPC</name>
<dbReference type="NCBIfam" id="TIGR00455">
    <property type="entry name" value="apsK"/>
    <property type="match status" value="1"/>
</dbReference>
<keyword evidence="6 13" id="KW-0808">Transferase</keyword>
<dbReference type="PANTHER" id="PTHR11055">
    <property type="entry name" value="BIFUNCTIONAL 3'-PHOSPHOADENOSINE 5'-PHOSPHOSULFATE SYNTHASE"/>
    <property type="match status" value="1"/>
</dbReference>
<keyword evidence="7 13" id="KW-0547">Nucleotide-binding</keyword>
<feature type="binding site" evidence="13">
    <location>
        <begin position="32"/>
        <end position="39"/>
    </location>
    <ligand>
        <name>ATP</name>
        <dbReference type="ChEBI" id="CHEBI:30616"/>
    </ligand>
</feature>
<dbReference type="HOGENOM" id="CLU_046932_1_0_0"/>
<dbReference type="SUPFAM" id="SSF52540">
    <property type="entry name" value="P-loop containing nucleoside triphosphate hydrolases"/>
    <property type="match status" value="1"/>
</dbReference>
<dbReference type="AlphaFoldDB" id="E3HDY4"/>
<evidence type="ECO:0000259" key="15">
    <source>
        <dbReference type="Pfam" id="PF01583"/>
    </source>
</evidence>
<dbReference type="Pfam" id="PF01583">
    <property type="entry name" value="APS_kinase"/>
    <property type="match status" value="1"/>
</dbReference>
<evidence type="ECO:0000256" key="6">
    <source>
        <dbReference type="ARBA" id="ARBA00022679"/>
    </source>
</evidence>
<dbReference type="FunFam" id="3.40.50.300:FF:000212">
    <property type="entry name" value="Adenylyl-sulfate kinase"/>
    <property type="match status" value="1"/>
</dbReference>
<evidence type="ECO:0000256" key="10">
    <source>
        <dbReference type="ARBA" id="ARBA00029724"/>
    </source>
</evidence>
<evidence type="ECO:0000256" key="14">
    <source>
        <dbReference type="RuleBase" id="RU004347"/>
    </source>
</evidence>
<evidence type="ECO:0000256" key="8">
    <source>
        <dbReference type="ARBA" id="ARBA00022777"/>
    </source>
</evidence>
<comment type="pathway">
    <text evidence="3 13 14">Sulfur metabolism; hydrogen sulfide biosynthesis; sulfite from sulfate: step 2/3.</text>
</comment>
<dbReference type="InterPro" id="IPR027417">
    <property type="entry name" value="P-loop_NTPase"/>
</dbReference>
<evidence type="ECO:0000256" key="3">
    <source>
        <dbReference type="ARBA" id="ARBA00004806"/>
    </source>
</evidence>
<dbReference type="EC" id="2.7.1.25" evidence="5 13"/>
<dbReference type="PANTHER" id="PTHR11055:SF1">
    <property type="entry name" value="PAPS SYNTHETASE, ISOFORM D"/>
    <property type="match status" value="1"/>
</dbReference>
<feature type="active site" description="Phosphoserine intermediate" evidence="13">
    <location>
        <position position="106"/>
    </location>
</feature>
<gene>
    <name evidence="13" type="primary">cysC</name>
    <name evidence="16" type="ordered locus">Ilyop_2844</name>
</gene>
<reference evidence="16 17" key="1">
    <citation type="journal article" date="2010" name="Stand. Genomic Sci.">
        <title>Complete genome sequence of Ilyobacter polytropus type strain (CuHbu1).</title>
        <authorList>
            <person name="Sikorski J."/>
            <person name="Chertkov O."/>
            <person name="Lapidus A."/>
            <person name="Nolan M."/>
            <person name="Lucas S."/>
            <person name="Del Rio T.G."/>
            <person name="Tice H."/>
            <person name="Cheng J.F."/>
            <person name="Tapia R."/>
            <person name="Han C."/>
            <person name="Goodwin L."/>
            <person name="Pitluck S."/>
            <person name="Liolios K."/>
            <person name="Ivanova N."/>
            <person name="Mavromatis K."/>
            <person name="Mikhailova N."/>
            <person name="Pati A."/>
            <person name="Chen A."/>
            <person name="Palaniappan K."/>
            <person name="Land M."/>
            <person name="Hauser L."/>
            <person name="Chang Y.J."/>
            <person name="Jeffries C.D."/>
            <person name="Brambilla E."/>
            <person name="Yasawong M."/>
            <person name="Rohde M."/>
            <person name="Pukall R."/>
            <person name="Spring S."/>
            <person name="Goker M."/>
            <person name="Woyke T."/>
            <person name="Bristow J."/>
            <person name="Eisen J.A."/>
            <person name="Markowitz V."/>
            <person name="Hugenholtz P."/>
            <person name="Kyrpides N.C."/>
            <person name="Klenk H.P."/>
        </authorList>
    </citation>
    <scope>NUCLEOTIDE SEQUENCE [LARGE SCALE GENOMIC DNA]</scope>
    <source>
        <strain evidence="17">ATCC 51220 / DSM 2926 / LMG 16218 / CuHBu1</strain>
        <plasmid evidence="17">pILYOP02</plasmid>
    </source>
</reference>
<dbReference type="GO" id="GO:0070814">
    <property type="term" value="P:hydrogen sulfide biosynthetic process"/>
    <property type="evidence" value="ECO:0007669"/>
    <property type="project" value="UniProtKB-UniRule"/>
</dbReference>
<feature type="domain" description="APS kinase" evidence="15">
    <location>
        <begin position="25"/>
        <end position="174"/>
    </location>
</feature>
<evidence type="ECO:0000256" key="7">
    <source>
        <dbReference type="ARBA" id="ARBA00022741"/>
    </source>
</evidence>
<organism evidence="16 17">
    <name type="scientific">Ilyobacter polytropus (strain ATCC 51220 / DSM 2926 / LMG 16218 / CuHBu1)</name>
    <dbReference type="NCBI Taxonomy" id="572544"/>
    <lineage>
        <taxon>Bacteria</taxon>
        <taxon>Fusobacteriati</taxon>
        <taxon>Fusobacteriota</taxon>
        <taxon>Fusobacteriia</taxon>
        <taxon>Fusobacteriales</taxon>
        <taxon>Fusobacteriaceae</taxon>
        <taxon>Ilyobacter</taxon>
    </lineage>
</organism>
<keyword evidence="13" id="KW-0597">Phosphoprotein</keyword>
<dbReference type="Proteomes" id="UP000006875">
    <property type="component" value="Plasmid pILYOP02"/>
</dbReference>
<geneLocation type="plasmid" evidence="16 17">
    <name>pILYOP02</name>
</geneLocation>
<keyword evidence="9 13" id="KW-0067">ATP-binding</keyword>
<dbReference type="KEGG" id="ipo:Ilyop_2844"/>
<keyword evidence="16" id="KW-0614">Plasmid</keyword>
<dbReference type="UniPathway" id="UPA00140">
    <property type="reaction ID" value="UER00205"/>
</dbReference>
<dbReference type="GO" id="GO:0000103">
    <property type="term" value="P:sulfate assimilation"/>
    <property type="evidence" value="ECO:0007669"/>
    <property type="project" value="UniProtKB-UniRule"/>
</dbReference>
<evidence type="ECO:0000256" key="11">
    <source>
        <dbReference type="ARBA" id="ARBA00031393"/>
    </source>
</evidence>
<dbReference type="HAMAP" id="MF_00065">
    <property type="entry name" value="Adenylyl_sulf_kinase"/>
    <property type="match status" value="1"/>
</dbReference>
<evidence type="ECO:0000256" key="12">
    <source>
        <dbReference type="ARBA" id="ARBA00031464"/>
    </source>
</evidence>
<evidence type="ECO:0000256" key="2">
    <source>
        <dbReference type="ARBA" id="ARBA00002632"/>
    </source>
</evidence>
<dbReference type="InterPro" id="IPR002891">
    <property type="entry name" value="APS"/>
</dbReference>
<evidence type="ECO:0000256" key="13">
    <source>
        <dbReference type="HAMAP-Rule" id="MF_00065"/>
    </source>
</evidence>
<evidence type="ECO:0000313" key="16">
    <source>
        <dbReference type="EMBL" id="ADO84596.1"/>
    </source>
</evidence>
<dbReference type="Gene3D" id="3.40.50.300">
    <property type="entry name" value="P-loop containing nucleotide triphosphate hydrolases"/>
    <property type="match status" value="1"/>
</dbReference>
<comment type="catalytic activity">
    <reaction evidence="1 13 14">
        <text>adenosine 5'-phosphosulfate + ATP = 3'-phosphoadenylyl sulfate + ADP + H(+)</text>
        <dbReference type="Rhea" id="RHEA:24152"/>
        <dbReference type="ChEBI" id="CHEBI:15378"/>
        <dbReference type="ChEBI" id="CHEBI:30616"/>
        <dbReference type="ChEBI" id="CHEBI:58243"/>
        <dbReference type="ChEBI" id="CHEBI:58339"/>
        <dbReference type="ChEBI" id="CHEBI:456216"/>
        <dbReference type="EC" id="2.7.1.25"/>
    </reaction>
</comment>
<dbReference type="CDD" id="cd02027">
    <property type="entry name" value="APSK"/>
    <property type="match status" value="1"/>
</dbReference>
<dbReference type="RefSeq" id="WP_013389248.1">
    <property type="nucleotide sequence ID" value="NC_014634.1"/>
</dbReference>
<dbReference type="NCBIfam" id="NF004041">
    <property type="entry name" value="PRK05541.1"/>
    <property type="match status" value="1"/>
</dbReference>
<dbReference type="GO" id="GO:0005524">
    <property type="term" value="F:ATP binding"/>
    <property type="evidence" value="ECO:0007669"/>
    <property type="project" value="UniProtKB-UniRule"/>
</dbReference>
<evidence type="ECO:0000256" key="4">
    <source>
        <dbReference type="ARBA" id="ARBA00007008"/>
    </source>
</evidence>
<proteinExistence type="inferred from homology"/>
<protein>
    <recommendedName>
        <fullName evidence="5 13">Adenylyl-sulfate kinase</fullName>
        <ecNumber evidence="5 13">2.7.1.25</ecNumber>
    </recommendedName>
    <alternativeName>
        <fullName evidence="11 13">APS kinase</fullName>
    </alternativeName>
    <alternativeName>
        <fullName evidence="12 13">ATP adenosine-5'-phosphosulfate 3'-phosphotransferase</fullName>
    </alternativeName>
    <alternativeName>
        <fullName evidence="10 13">Adenosine-5'-phosphosulfate kinase</fullName>
    </alternativeName>
</protein>
<dbReference type="EMBL" id="CP002283">
    <property type="protein sequence ID" value="ADO84596.1"/>
    <property type="molecule type" value="Genomic_DNA"/>
</dbReference>
<comment type="similarity">
    <text evidence="4 13 14">Belongs to the APS kinase family.</text>
</comment>